<proteinExistence type="predicted"/>
<gene>
    <name evidence="2" type="ORF">AMECASPLE_038936</name>
</gene>
<evidence type="ECO:0000256" key="1">
    <source>
        <dbReference type="SAM" id="MobiDB-lite"/>
    </source>
</evidence>
<keyword evidence="3" id="KW-1185">Reference proteome</keyword>
<evidence type="ECO:0000313" key="2">
    <source>
        <dbReference type="EMBL" id="MEQ2301717.1"/>
    </source>
</evidence>
<organism evidence="2 3">
    <name type="scientific">Ameca splendens</name>
    <dbReference type="NCBI Taxonomy" id="208324"/>
    <lineage>
        <taxon>Eukaryota</taxon>
        <taxon>Metazoa</taxon>
        <taxon>Chordata</taxon>
        <taxon>Craniata</taxon>
        <taxon>Vertebrata</taxon>
        <taxon>Euteleostomi</taxon>
        <taxon>Actinopterygii</taxon>
        <taxon>Neopterygii</taxon>
        <taxon>Teleostei</taxon>
        <taxon>Neoteleostei</taxon>
        <taxon>Acanthomorphata</taxon>
        <taxon>Ovalentaria</taxon>
        <taxon>Atherinomorphae</taxon>
        <taxon>Cyprinodontiformes</taxon>
        <taxon>Goodeidae</taxon>
        <taxon>Ameca</taxon>
    </lineage>
</organism>
<comment type="caution">
    <text evidence="2">The sequence shown here is derived from an EMBL/GenBank/DDBJ whole genome shotgun (WGS) entry which is preliminary data.</text>
</comment>
<feature type="compositionally biased region" description="Polar residues" evidence="1">
    <location>
        <begin position="69"/>
        <end position="83"/>
    </location>
</feature>
<dbReference type="EMBL" id="JAHRIP010054600">
    <property type="protein sequence ID" value="MEQ2301717.1"/>
    <property type="molecule type" value="Genomic_DNA"/>
</dbReference>
<name>A0ABV0Z759_9TELE</name>
<feature type="region of interest" description="Disordered" evidence="1">
    <location>
        <begin position="36"/>
        <end position="83"/>
    </location>
</feature>
<feature type="non-terminal residue" evidence="2">
    <location>
        <position position="1"/>
    </location>
</feature>
<protein>
    <submittedName>
        <fullName evidence="2">Uncharacterized protein</fullName>
    </submittedName>
</protein>
<evidence type="ECO:0000313" key="3">
    <source>
        <dbReference type="Proteomes" id="UP001469553"/>
    </source>
</evidence>
<reference evidence="2 3" key="1">
    <citation type="submission" date="2021-06" db="EMBL/GenBank/DDBJ databases">
        <authorList>
            <person name="Palmer J.M."/>
        </authorList>
    </citation>
    <scope>NUCLEOTIDE SEQUENCE [LARGE SCALE GENOMIC DNA]</scope>
    <source>
        <strain evidence="2 3">AS_MEX2019</strain>
        <tissue evidence="2">Muscle</tissue>
    </source>
</reference>
<accession>A0ABV0Z759</accession>
<sequence length="104" mass="11124">LCAKVTPLSLYMGEGMVELPEIDEELILSFKDASGQSEEASVKVKEPTPCSGLLTDQNPSCCEEDLASTDESTLQTSSPLAPSDLIQTRNTAALCQNETKVTET</sequence>
<dbReference type="Proteomes" id="UP001469553">
    <property type="component" value="Unassembled WGS sequence"/>
</dbReference>